<dbReference type="OrthoDB" id="6177861at2"/>
<dbReference type="InterPro" id="IPR046867">
    <property type="entry name" value="AldOxase/xan_DH_MoCoBD2"/>
</dbReference>
<dbReference type="InterPro" id="IPR016208">
    <property type="entry name" value="Ald_Oxase/xanthine_DH-like"/>
</dbReference>
<keyword evidence="4" id="KW-1185">Reference proteome</keyword>
<dbReference type="RefSeq" id="WP_147147276.1">
    <property type="nucleotide sequence ID" value="NZ_BKAJ01000021.1"/>
</dbReference>
<name>A0A512N4Z4_9HYPH</name>
<proteinExistence type="predicted"/>
<dbReference type="PANTHER" id="PTHR11908">
    <property type="entry name" value="XANTHINE DEHYDROGENASE"/>
    <property type="match status" value="1"/>
</dbReference>
<organism evidence="3 4">
    <name type="scientific">Reyranella soli</name>
    <dbReference type="NCBI Taxonomy" id="1230389"/>
    <lineage>
        <taxon>Bacteria</taxon>
        <taxon>Pseudomonadati</taxon>
        <taxon>Pseudomonadota</taxon>
        <taxon>Alphaproteobacteria</taxon>
        <taxon>Hyphomicrobiales</taxon>
        <taxon>Reyranellaceae</taxon>
        <taxon>Reyranella</taxon>
    </lineage>
</organism>
<evidence type="ECO:0000313" key="3">
    <source>
        <dbReference type="EMBL" id="GEP54070.1"/>
    </source>
</evidence>
<comment type="caution">
    <text evidence="3">The sequence shown here is derived from an EMBL/GenBank/DDBJ whole genome shotgun (WGS) entry which is preliminary data.</text>
</comment>
<dbReference type="SUPFAM" id="SSF56003">
    <property type="entry name" value="Molybdenum cofactor-binding domain"/>
    <property type="match status" value="1"/>
</dbReference>
<dbReference type="PROSITE" id="PS51318">
    <property type="entry name" value="TAT"/>
    <property type="match status" value="1"/>
</dbReference>
<feature type="domain" description="Aldehyde oxidase/xanthine dehydrogenase second molybdopterin binding" evidence="2">
    <location>
        <begin position="631"/>
        <end position="854"/>
    </location>
</feature>
<feature type="domain" description="Aldehyde oxidase/xanthine dehydrogenase second molybdopterin binding" evidence="2">
    <location>
        <begin position="505"/>
        <end position="599"/>
    </location>
</feature>
<accession>A0A512N4Z4</accession>
<dbReference type="PANTHER" id="PTHR11908:SF123">
    <property type="entry name" value="ALDEHYDE OXIDOREDUCTASE MOLYBDENUM-BINDING SUBUNIT PAOC"/>
    <property type="match status" value="1"/>
</dbReference>
<dbReference type="GO" id="GO:0005506">
    <property type="term" value="F:iron ion binding"/>
    <property type="evidence" value="ECO:0007669"/>
    <property type="project" value="InterPro"/>
</dbReference>
<dbReference type="InterPro" id="IPR036856">
    <property type="entry name" value="Ald_Oxase/Xan_DH_a/b_sf"/>
</dbReference>
<dbReference type="GO" id="GO:0016491">
    <property type="term" value="F:oxidoreductase activity"/>
    <property type="evidence" value="ECO:0007669"/>
    <property type="project" value="InterPro"/>
</dbReference>
<dbReference type="EMBL" id="BKAJ01000021">
    <property type="protein sequence ID" value="GEP54070.1"/>
    <property type="molecule type" value="Genomic_DNA"/>
</dbReference>
<dbReference type="Proteomes" id="UP000321058">
    <property type="component" value="Unassembled WGS sequence"/>
</dbReference>
<evidence type="ECO:0000313" key="4">
    <source>
        <dbReference type="Proteomes" id="UP000321058"/>
    </source>
</evidence>
<dbReference type="Pfam" id="PF02738">
    <property type="entry name" value="MoCoBD_1"/>
    <property type="match status" value="1"/>
</dbReference>
<reference evidence="3 4" key="1">
    <citation type="submission" date="2019-07" db="EMBL/GenBank/DDBJ databases">
        <title>Whole genome shotgun sequence of Reyranella soli NBRC 108950.</title>
        <authorList>
            <person name="Hosoyama A."/>
            <person name="Uohara A."/>
            <person name="Ohji S."/>
            <person name="Ichikawa N."/>
        </authorList>
    </citation>
    <scope>NUCLEOTIDE SEQUENCE [LARGE SCALE GENOMIC DNA]</scope>
    <source>
        <strain evidence="3 4">NBRC 108950</strain>
    </source>
</reference>
<feature type="domain" description="Aldehyde oxidase/xanthine dehydrogenase first molybdopterin binding" evidence="1">
    <location>
        <begin position="260"/>
        <end position="479"/>
    </location>
</feature>
<dbReference type="Pfam" id="PF20256">
    <property type="entry name" value="MoCoBD_2"/>
    <property type="match status" value="2"/>
</dbReference>
<dbReference type="InterPro" id="IPR008274">
    <property type="entry name" value="AldOxase/xan_DH_MoCoBD1"/>
</dbReference>
<dbReference type="Gene3D" id="3.30.365.10">
    <property type="entry name" value="Aldehyde oxidase/xanthine dehydrogenase, molybdopterin binding domain"/>
    <property type="match status" value="4"/>
</dbReference>
<dbReference type="InterPro" id="IPR006311">
    <property type="entry name" value="TAT_signal"/>
</dbReference>
<dbReference type="AlphaFoldDB" id="A0A512N4Z4"/>
<evidence type="ECO:0000259" key="1">
    <source>
        <dbReference type="Pfam" id="PF02738"/>
    </source>
</evidence>
<sequence>MSGLSRRRLLRTSLLGGIAVYVVPLGSRAYAALVDDRLLTAPAVDNGSLKYRVDGRAKVTGGKVFARDIRARDMPHWPQQQAHALALRVTMADRVYAGFDLSMLGADLRPDRVVTAADLARDGFAFPDFYGTDMLLPEGKTPAYLGQAVALLIFHDFARFRFAKDKLQFNDAVIRYGAVTGPLQRDPWGAGRFVRVGGKTPADGDVFSSTRQAPLYISTYDKHRPAWPKPSRDGDLGEQAMFYAQAIDEELTRPPADWLVVTRDYATQSADTAALEPDNANGWYDAARQELHLVVPTQSPQEVAEGAAGMLANSRLGLKRLFLHPCFTVGYGSKDHSPLPYYGLIAAAYGDGRPVRLAYDRFEHFQAGLKRHQFSMRYRIGVDRKTGLMQAFQADIVSNGGGRANCSDALTMVAATSAASIYYFPKTDVAATAMSSRALDCGSARGYGALETLAATEIMADEVAGELGLDPIELRLRNVLKTGMKNAQGAVPVGQQRAETVLQKAAAHVLWTGRVARKQAYNAANPGRYYGVGFGCIQRRFGDGAQCSLAKVELSADGLITLAHTGTEIGTGTSSGQAVACARWLGRPADVLEMAATDWPELPVETSGNPHAMAQEEQDRLAKNPRWVPAFASASSASNSAYYFTHATQAAARVVFLHGLLPAAVAIWGREVKPEAARWRDGALTAEGFEPLPLARLASDAHARGLVTGATVHVFNRWQWAEAEFEIDGARVRLPVDALSLRRGAAKDWRVLDRRAVFLPPTRNNNAMVGYNTCVGTLVEIAVEASSGKVLVLNHHTILECGNMLVPELVSGQMQGCLASGIGLALHEEMPLYEDGPGNGTWNFNRYYLPRGGDVAVWQQTAEVLPPLSDSEPPKGMAEVVMIPIMAGIVNGIAHAIGHRFRSLPVTPERILKVLG</sequence>
<evidence type="ECO:0000259" key="2">
    <source>
        <dbReference type="Pfam" id="PF20256"/>
    </source>
</evidence>
<dbReference type="InterPro" id="IPR037165">
    <property type="entry name" value="AldOxase/xan_DH_Mopterin-bd_sf"/>
</dbReference>
<dbReference type="SUPFAM" id="SSF54665">
    <property type="entry name" value="CO dehydrogenase molybdoprotein N-domain-like"/>
    <property type="match status" value="1"/>
</dbReference>
<gene>
    <name evidence="3" type="ORF">RSO01_12360</name>
</gene>
<protein>
    <submittedName>
        <fullName evidence="3">Oxidoreductase</fullName>
    </submittedName>
</protein>